<keyword evidence="6" id="KW-1185">Reference proteome</keyword>
<protein>
    <submittedName>
        <fullName evidence="5">Long-chain-fatty-acid--CoA ligase</fullName>
    </submittedName>
</protein>
<dbReference type="GO" id="GO:0006631">
    <property type="term" value="P:fatty acid metabolic process"/>
    <property type="evidence" value="ECO:0007669"/>
    <property type="project" value="TreeGrafter"/>
</dbReference>
<evidence type="ECO:0000259" key="4">
    <source>
        <dbReference type="Pfam" id="PF13193"/>
    </source>
</evidence>
<evidence type="ECO:0000259" key="3">
    <source>
        <dbReference type="Pfam" id="PF00501"/>
    </source>
</evidence>
<feature type="domain" description="AMP-dependent synthetase/ligase" evidence="3">
    <location>
        <begin position="53"/>
        <end position="424"/>
    </location>
</feature>
<dbReference type="STRING" id="247633.GP2143_13016"/>
<dbReference type="InterPro" id="IPR025110">
    <property type="entry name" value="AMP-bd_C"/>
</dbReference>
<comment type="similarity">
    <text evidence="1">Belongs to the ATP-dependent AMP-binding enzyme family.</text>
</comment>
<reference evidence="5 6" key="1">
    <citation type="journal article" date="2010" name="J. Bacteriol.">
        <title>Genome sequence of the oligotrophic marine Gammaproteobacterium HTCC2143, isolated from the Oregon Coast.</title>
        <authorList>
            <person name="Oh H.M."/>
            <person name="Kang I."/>
            <person name="Ferriera S."/>
            <person name="Giovannoni S.J."/>
            <person name="Cho J.C."/>
        </authorList>
    </citation>
    <scope>NUCLEOTIDE SEQUENCE [LARGE SCALE GENOMIC DNA]</scope>
    <source>
        <strain evidence="5 6">HTCC2143</strain>
    </source>
</reference>
<dbReference type="Pfam" id="PF13193">
    <property type="entry name" value="AMP-binding_C"/>
    <property type="match status" value="1"/>
</dbReference>
<dbReference type="EMBL" id="AAVT01000001">
    <property type="protein sequence ID" value="EAW32177.1"/>
    <property type="molecule type" value="Genomic_DNA"/>
</dbReference>
<name>A0Y7S3_9GAMM</name>
<dbReference type="Pfam" id="PF00501">
    <property type="entry name" value="AMP-binding"/>
    <property type="match status" value="1"/>
</dbReference>
<evidence type="ECO:0000256" key="1">
    <source>
        <dbReference type="ARBA" id="ARBA00006432"/>
    </source>
</evidence>
<dbReference type="OrthoDB" id="9803968at2"/>
<feature type="domain" description="AMP-binding enzyme C-terminal" evidence="4">
    <location>
        <begin position="474"/>
        <end position="549"/>
    </location>
</feature>
<evidence type="ECO:0000313" key="5">
    <source>
        <dbReference type="EMBL" id="EAW32177.1"/>
    </source>
</evidence>
<evidence type="ECO:0000256" key="2">
    <source>
        <dbReference type="ARBA" id="ARBA00022598"/>
    </source>
</evidence>
<organism evidence="5 6">
    <name type="scientific">marine gamma proteobacterium HTCC2143</name>
    <dbReference type="NCBI Taxonomy" id="247633"/>
    <lineage>
        <taxon>Bacteria</taxon>
        <taxon>Pseudomonadati</taxon>
        <taxon>Pseudomonadota</taxon>
        <taxon>Gammaproteobacteria</taxon>
        <taxon>Cellvibrionales</taxon>
        <taxon>Spongiibacteraceae</taxon>
        <taxon>BD1-7 clade</taxon>
    </lineage>
</organism>
<dbReference type="GO" id="GO:0031956">
    <property type="term" value="F:medium-chain fatty acid-CoA ligase activity"/>
    <property type="evidence" value="ECO:0007669"/>
    <property type="project" value="TreeGrafter"/>
</dbReference>
<sequence length="563" mass="61473">MTEVKTPSRQQLAAAATGPGQDYEIVPGEFWGRPCRVFKNAPQTLRHLYDESRSDETFIVYEDERYSFEDSWVRASQIGRLLIDDYGIKKGDRVAISMRNYPEWILTFNAITSIGAIAVAMNSLWLSDEMAYGLNDSGAKVLFADQERLDRLEPVRGDVDVQVIAVRPSKALASGTANLAELLLNVDTVDMPAVDNFTAQDPATIFYTSGSTGHPKGVLSCHGNIISALLSWEFETGLHAAEFNIEAPEDTGYQLATLQGVPLFHVTGSHAVMLSCYRAQRKLVCMYKWDANFAAELIDREKIASFVGPAAMTGDLVEISKTTDFDLSSLAVVGGGGAPRAPDQVKNIGTAFGSALPNTGWGMTETNAIGTGIGGHDYLDHPDSAGRAATIVDVRIADEEGNEVSTGERGEVQIKGATLFEGYWNRPDANAEAMTGDWLQTGDVGFFNEEGYLYIVDRIKDLVIRGGENIGCAEVEAALLEHDQILEASVYGVLDERLGEEVGATIYCGGSSLSEQLLHDFLVQRIARFKVPRYLKISVDPLPRIATGKIDKKRLREIARQEA</sequence>
<dbReference type="Gene3D" id="3.30.300.30">
    <property type="match status" value="1"/>
</dbReference>
<dbReference type="PANTHER" id="PTHR43201:SF5">
    <property type="entry name" value="MEDIUM-CHAIN ACYL-COA LIGASE ACSF2, MITOCHONDRIAL"/>
    <property type="match status" value="1"/>
</dbReference>
<dbReference type="InterPro" id="IPR045851">
    <property type="entry name" value="AMP-bd_C_sf"/>
</dbReference>
<dbReference type="InterPro" id="IPR042099">
    <property type="entry name" value="ANL_N_sf"/>
</dbReference>
<dbReference type="InterPro" id="IPR000873">
    <property type="entry name" value="AMP-dep_synth/lig_dom"/>
</dbReference>
<accession>A0Y7S3</accession>
<keyword evidence="2 5" id="KW-0436">Ligase</keyword>
<dbReference type="PANTHER" id="PTHR43201">
    <property type="entry name" value="ACYL-COA SYNTHETASE"/>
    <property type="match status" value="1"/>
</dbReference>
<dbReference type="eggNOG" id="COG0318">
    <property type="taxonomic scope" value="Bacteria"/>
</dbReference>
<proteinExistence type="inferred from homology"/>
<gene>
    <name evidence="5" type="ORF">GP2143_13016</name>
</gene>
<dbReference type="SUPFAM" id="SSF56801">
    <property type="entry name" value="Acetyl-CoA synthetase-like"/>
    <property type="match status" value="1"/>
</dbReference>
<dbReference type="InterPro" id="IPR020845">
    <property type="entry name" value="AMP-binding_CS"/>
</dbReference>
<dbReference type="Gene3D" id="3.40.50.12780">
    <property type="entry name" value="N-terminal domain of ligase-like"/>
    <property type="match status" value="1"/>
</dbReference>
<comment type="caution">
    <text evidence="5">The sequence shown here is derived from an EMBL/GenBank/DDBJ whole genome shotgun (WGS) entry which is preliminary data.</text>
</comment>
<dbReference type="AlphaFoldDB" id="A0Y7S3"/>
<dbReference type="Proteomes" id="UP000004931">
    <property type="component" value="Unassembled WGS sequence"/>
</dbReference>
<evidence type="ECO:0000313" key="6">
    <source>
        <dbReference type="Proteomes" id="UP000004931"/>
    </source>
</evidence>
<dbReference type="PROSITE" id="PS00455">
    <property type="entry name" value="AMP_BINDING"/>
    <property type="match status" value="1"/>
</dbReference>